<evidence type="ECO:0000313" key="1">
    <source>
        <dbReference type="EMBL" id="KAH8012140.1"/>
    </source>
</evidence>
<organism evidence="1 2">
    <name type="scientific">Sphaerodactylus townsendi</name>
    <dbReference type="NCBI Taxonomy" id="933632"/>
    <lineage>
        <taxon>Eukaryota</taxon>
        <taxon>Metazoa</taxon>
        <taxon>Chordata</taxon>
        <taxon>Craniata</taxon>
        <taxon>Vertebrata</taxon>
        <taxon>Euteleostomi</taxon>
        <taxon>Lepidosauria</taxon>
        <taxon>Squamata</taxon>
        <taxon>Bifurcata</taxon>
        <taxon>Gekkota</taxon>
        <taxon>Sphaerodactylidae</taxon>
        <taxon>Sphaerodactylus</taxon>
    </lineage>
</organism>
<evidence type="ECO:0000313" key="2">
    <source>
        <dbReference type="Proteomes" id="UP000827872"/>
    </source>
</evidence>
<gene>
    <name evidence="1" type="ORF">K3G42_014688</name>
</gene>
<comment type="caution">
    <text evidence="1">The sequence shown here is derived from an EMBL/GenBank/DDBJ whole genome shotgun (WGS) entry which is preliminary data.</text>
</comment>
<dbReference type="Proteomes" id="UP000827872">
    <property type="component" value="Linkage Group LG13"/>
</dbReference>
<protein>
    <submittedName>
        <fullName evidence="1">Uncharacterized protein</fullName>
    </submittedName>
</protein>
<dbReference type="EMBL" id="CM037626">
    <property type="protein sequence ID" value="KAH8012140.1"/>
    <property type="molecule type" value="Genomic_DNA"/>
</dbReference>
<accession>A0ACB8FYT5</accession>
<sequence length="745" mass="84247">MESLRKDITDLQGTVISVFSRAGAVRYPSWKFPDKVSCDLDLVALLDHYDYVENELEFTEHSHVVLLELVIDRLMLVLQSFTAYTENVISEQAVPPSRVTGPYMSVGLAVRKCWNGMQKWGTLYHQLVAEKKHKEDISSLKSSLPEARAESERFKSCPSTLSESDVTLPSFQSSPLTMSASSGHLDSAIRVSSQAQICKDVCRHVQSTHTQTIETSLVSCDACERAQGSLREVGNAIIHICSSQNLPSSLSRFLQLIDETLGQKPLTATDMSYWASEQSKDLSRINKHFRALTGLVNPLKEELEAAEKQKEALKKQLETFQSCLEKEKEAQEEQRKETELIFKKKNAESLQLVAALEKDKEDLQEREVFLELQISTLKDKLQQQQTTFQEMERTNSNQLQEMHVKMMDMVDKSQVTSLEAQLAVLSRQLDSTKQQLNWTTAELDKEKATVESMLRHKESLQVKQRALMQQLDNLDQECEQLKTDLVDREDDACMLLEQVKGLKEEKQQIQDHMKAQQELLERAQQEKQSMELSIAELQRTISKLGERNQELKEKERLLVFFPDLHVPVETQFESTGDIMEDMGKQLQANNIRISVLEEENSRLRAAVAKMKEQAQQEAPKLVPPTQLWIPSAKTGYEDSLVQSPTGECCREVTGFQRASAKSTNNQAGSGSRAQNRSQSSRTPSRDSSISHKTSVSSLKKSIQAAQNVAFQFTFPCEDSTIGTNARGKGKSKGRPSAHYTRSHQK</sequence>
<name>A0ACB8FYT5_9SAUR</name>
<keyword evidence="2" id="KW-1185">Reference proteome</keyword>
<reference evidence="1" key="1">
    <citation type="submission" date="2021-08" db="EMBL/GenBank/DDBJ databases">
        <title>The first chromosome-level gecko genome reveals the dynamic sex chromosomes of Neotropical dwarf geckos (Sphaerodactylidae: Sphaerodactylus).</title>
        <authorList>
            <person name="Pinto B.J."/>
            <person name="Keating S.E."/>
            <person name="Gamble T."/>
        </authorList>
    </citation>
    <scope>NUCLEOTIDE SEQUENCE</scope>
    <source>
        <strain evidence="1">TG3544</strain>
    </source>
</reference>
<proteinExistence type="predicted"/>